<keyword evidence="3" id="KW-1185">Reference proteome</keyword>
<evidence type="ECO:0000313" key="3">
    <source>
        <dbReference type="Proteomes" id="UP000823775"/>
    </source>
</evidence>
<dbReference type="Proteomes" id="UP000823775">
    <property type="component" value="Unassembled WGS sequence"/>
</dbReference>
<protein>
    <submittedName>
        <fullName evidence="2">Uncharacterized protein</fullName>
    </submittedName>
</protein>
<reference evidence="2 3" key="1">
    <citation type="journal article" date="2021" name="BMC Genomics">
        <title>Datura genome reveals duplications of psychoactive alkaloid biosynthetic genes and high mutation rate following tissue culture.</title>
        <authorList>
            <person name="Rajewski A."/>
            <person name="Carter-House D."/>
            <person name="Stajich J."/>
            <person name="Litt A."/>
        </authorList>
    </citation>
    <scope>NUCLEOTIDE SEQUENCE [LARGE SCALE GENOMIC DNA]</scope>
    <source>
        <strain evidence="2">AR-01</strain>
    </source>
</reference>
<dbReference type="EMBL" id="JACEIK010000213">
    <property type="protein sequence ID" value="MCD7452513.1"/>
    <property type="molecule type" value="Genomic_DNA"/>
</dbReference>
<feature type="region of interest" description="Disordered" evidence="1">
    <location>
        <begin position="1"/>
        <end position="38"/>
    </location>
</feature>
<comment type="caution">
    <text evidence="2">The sequence shown here is derived from an EMBL/GenBank/DDBJ whole genome shotgun (WGS) entry which is preliminary data.</text>
</comment>
<proteinExistence type="predicted"/>
<gene>
    <name evidence="2" type="ORF">HAX54_017200</name>
</gene>
<evidence type="ECO:0000313" key="2">
    <source>
        <dbReference type="EMBL" id="MCD7452513.1"/>
    </source>
</evidence>
<evidence type="ECO:0000256" key="1">
    <source>
        <dbReference type="SAM" id="MobiDB-lite"/>
    </source>
</evidence>
<sequence length="125" mass="13576">METGTSVDQPKPELGHVPPAIQVAPRGNEAGPFNQPPRVSSLHKIDSTLLACTTSSMLKKWASKKYGKRKKLDNYRADSDSTSKAYGLGQLTKLLISDIDLHLIFLSLAFVLGVVKQGVSEIDPD</sequence>
<name>A0ABS8S0J4_DATST</name>
<accession>A0ABS8S0J4</accession>
<organism evidence="2 3">
    <name type="scientific">Datura stramonium</name>
    <name type="common">Jimsonweed</name>
    <name type="synonym">Common thornapple</name>
    <dbReference type="NCBI Taxonomy" id="4076"/>
    <lineage>
        <taxon>Eukaryota</taxon>
        <taxon>Viridiplantae</taxon>
        <taxon>Streptophyta</taxon>
        <taxon>Embryophyta</taxon>
        <taxon>Tracheophyta</taxon>
        <taxon>Spermatophyta</taxon>
        <taxon>Magnoliopsida</taxon>
        <taxon>eudicotyledons</taxon>
        <taxon>Gunneridae</taxon>
        <taxon>Pentapetalae</taxon>
        <taxon>asterids</taxon>
        <taxon>lamiids</taxon>
        <taxon>Solanales</taxon>
        <taxon>Solanaceae</taxon>
        <taxon>Solanoideae</taxon>
        <taxon>Datureae</taxon>
        <taxon>Datura</taxon>
    </lineage>
</organism>